<keyword evidence="3" id="KW-1185">Reference proteome</keyword>
<gene>
    <name evidence="2" type="ORF">EJB05_12527</name>
</gene>
<proteinExistence type="predicted"/>
<sequence length="344" mass="37043">MSSSELFVTVRVGVGEPEFDSVFVLPASHLTRPRLAPLVAMAEDGGGGDVIRIRCRLSDFAEAMALTAVEEAEAGRTACGVVVDPSDADAVAKVGALLKWMQEQAPSPSRSSPAAQQHTNAPPSSTRPIKALSFFKKQSRKKHGPEPAEKFVTVHVGEGEPQLDRVFVLPASHLTRPRLAPLVAMAVDGQHGDVIRIQCRLSDFVEAVALTAIEEADEGRTACGRVVATSSVADKYYKHRAHPGQVQPLSARHIEAQQELLRCIGDPASTDASIRDAAAEVINSRTPAQPEILRENGKKTSSWGQRISKLLQMTKPSPETPPPPPAITFRPTWALNRRMSAPIS</sequence>
<feature type="compositionally biased region" description="Polar residues" evidence="1">
    <location>
        <begin position="118"/>
        <end position="127"/>
    </location>
</feature>
<comment type="caution">
    <text evidence="2">The sequence shown here is derived from an EMBL/GenBank/DDBJ whole genome shotgun (WGS) entry which is preliminary data.</text>
</comment>
<accession>A0A5J9VRU5</accession>
<evidence type="ECO:0000313" key="2">
    <source>
        <dbReference type="EMBL" id="TVU39122.1"/>
    </source>
</evidence>
<dbReference type="Gramene" id="TVU39122">
    <property type="protein sequence ID" value="TVU39122"/>
    <property type="gene ID" value="EJB05_12527"/>
</dbReference>
<evidence type="ECO:0000313" key="3">
    <source>
        <dbReference type="Proteomes" id="UP000324897"/>
    </source>
</evidence>
<feature type="non-terminal residue" evidence="2">
    <location>
        <position position="1"/>
    </location>
</feature>
<dbReference type="Proteomes" id="UP000324897">
    <property type="component" value="Chromosome 4"/>
</dbReference>
<feature type="region of interest" description="Disordered" evidence="1">
    <location>
        <begin position="103"/>
        <end position="129"/>
    </location>
</feature>
<protein>
    <submittedName>
        <fullName evidence="2">Uncharacterized protein</fullName>
    </submittedName>
</protein>
<reference evidence="2 3" key="1">
    <citation type="journal article" date="2019" name="Sci. Rep.">
        <title>A high-quality genome of Eragrostis curvula grass provides insights into Poaceae evolution and supports new strategies to enhance forage quality.</title>
        <authorList>
            <person name="Carballo J."/>
            <person name="Santos B.A.C.M."/>
            <person name="Zappacosta D."/>
            <person name="Garbus I."/>
            <person name="Selva J.P."/>
            <person name="Gallo C.A."/>
            <person name="Diaz A."/>
            <person name="Albertini E."/>
            <person name="Caccamo M."/>
            <person name="Echenique V."/>
        </authorList>
    </citation>
    <scope>NUCLEOTIDE SEQUENCE [LARGE SCALE GENOMIC DNA]</scope>
    <source>
        <strain evidence="3">cv. Victoria</strain>
        <tissue evidence="2">Leaf</tissue>
    </source>
</reference>
<evidence type="ECO:0000256" key="1">
    <source>
        <dbReference type="SAM" id="MobiDB-lite"/>
    </source>
</evidence>
<dbReference type="EMBL" id="RWGY01000007">
    <property type="protein sequence ID" value="TVU39122.1"/>
    <property type="molecule type" value="Genomic_DNA"/>
</dbReference>
<organism evidence="2 3">
    <name type="scientific">Eragrostis curvula</name>
    <name type="common">weeping love grass</name>
    <dbReference type="NCBI Taxonomy" id="38414"/>
    <lineage>
        <taxon>Eukaryota</taxon>
        <taxon>Viridiplantae</taxon>
        <taxon>Streptophyta</taxon>
        <taxon>Embryophyta</taxon>
        <taxon>Tracheophyta</taxon>
        <taxon>Spermatophyta</taxon>
        <taxon>Magnoliopsida</taxon>
        <taxon>Liliopsida</taxon>
        <taxon>Poales</taxon>
        <taxon>Poaceae</taxon>
        <taxon>PACMAD clade</taxon>
        <taxon>Chloridoideae</taxon>
        <taxon>Eragrostideae</taxon>
        <taxon>Eragrostidinae</taxon>
        <taxon>Eragrostis</taxon>
    </lineage>
</organism>
<feature type="compositionally biased region" description="Low complexity" evidence="1">
    <location>
        <begin position="104"/>
        <end position="117"/>
    </location>
</feature>
<name>A0A5J9VRU5_9POAL</name>
<dbReference type="AlphaFoldDB" id="A0A5J9VRU5"/>